<dbReference type="InterPro" id="IPR027417">
    <property type="entry name" value="P-loop_NTPase"/>
</dbReference>
<keyword evidence="4" id="KW-1185">Reference proteome</keyword>
<keyword evidence="1" id="KW-1133">Transmembrane helix</keyword>
<dbReference type="RefSeq" id="WP_149331627.1">
    <property type="nucleotide sequence ID" value="NZ_QOVF01000001.1"/>
</dbReference>
<dbReference type="InterPro" id="IPR006073">
    <property type="entry name" value="GTP-bd"/>
</dbReference>
<dbReference type="EMBL" id="QOVF01000001">
    <property type="protein sequence ID" value="KAA0696687.1"/>
    <property type="molecule type" value="Genomic_DNA"/>
</dbReference>
<proteinExistence type="predicted"/>
<dbReference type="OrthoDB" id="238366at2"/>
<dbReference type="Gene3D" id="3.40.50.300">
    <property type="entry name" value="P-loop containing nucleotide triphosphate hydrolases"/>
    <property type="match status" value="1"/>
</dbReference>
<dbReference type="GO" id="GO:0005525">
    <property type="term" value="F:GTP binding"/>
    <property type="evidence" value="ECO:0007669"/>
    <property type="project" value="InterPro"/>
</dbReference>
<protein>
    <recommendedName>
        <fullName evidence="2">G domain-containing protein</fullName>
    </recommendedName>
</protein>
<dbReference type="GO" id="GO:0030488">
    <property type="term" value="P:tRNA methylation"/>
    <property type="evidence" value="ECO:0007669"/>
    <property type="project" value="TreeGrafter"/>
</dbReference>
<dbReference type="PANTHER" id="PTHR42714:SF2">
    <property type="entry name" value="TRNA MODIFICATION GTPASE GTPBP3, MITOCHONDRIAL"/>
    <property type="match status" value="1"/>
</dbReference>
<keyword evidence="1" id="KW-0812">Transmembrane</keyword>
<feature type="transmembrane region" description="Helical" evidence="1">
    <location>
        <begin position="49"/>
        <end position="70"/>
    </location>
</feature>
<dbReference type="GO" id="GO:0002098">
    <property type="term" value="P:tRNA wobble uridine modification"/>
    <property type="evidence" value="ECO:0007669"/>
    <property type="project" value="TreeGrafter"/>
</dbReference>
<dbReference type="Proteomes" id="UP000463138">
    <property type="component" value="Unassembled WGS sequence"/>
</dbReference>
<comment type="caution">
    <text evidence="3">The sequence shown here is derived from an EMBL/GenBank/DDBJ whole genome shotgun (WGS) entry which is preliminary data.</text>
</comment>
<dbReference type="CDD" id="cd00882">
    <property type="entry name" value="Ras_like_GTPase"/>
    <property type="match status" value="1"/>
</dbReference>
<gene>
    <name evidence="3" type="ORF">DT594_05000</name>
</gene>
<dbReference type="PANTHER" id="PTHR42714">
    <property type="entry name" value="TRNA MODIFICATION GTPASE GTPBP3"/>
    <property type="match status" value="1"/>
</dbReference>
<evidence type="ECO:0000259" key="2">
    <source>
        <dbReference type="Pfam" id="PF01926"/>
    </source>
</evidence>
<name>A0A7V7KYE0_9GAMM</name>
<evidence type="ECO:0000313" key="4">
    <source>
        <dbReference type="Proteomes" id="UP000463138"/>
    </source>
</evidence>
<dbReference type="GO" id="GO:0005829">
    <property type="term" value="C:cytosol"/>
    <property type="evidence" value="ECO:0007669"/>
    <property type="project" value="TreeGrafter"/>
</dbReference>
<feature type="domain" description="G" evidence="2">
    <location>
        <begin position="291"/>
        <end position="392"/>
    </location>
</feature>
<sequence length="520" mass="59096">MTLKTTLSAVRAAARFSDRLTPFLLIAILLPIALLAFFGLYAIFRYNYILTFVGLLGLLTLASMVPYFLAARRRRKTAPQIEASLEASLEKEVETPAYWTPWDKHVQQELLPEVITLVQGTETWRDVPESALVLARSVAAQYGKGKRHSEWAFSPIALLAITEQLTQRYRSTLRNNVPGINHLKVSHVLWLEEKADQFAPAMTLVNVYRKVRMLTPEGMLAELGSQALGQSFEGLSDEMQQRMKRLLMLEVLRSAIDLYGGHFRFDDDELTVTAATRKDDERTVGRPEPVRVCLIGQTGAGKSSVINALTEGWQAETSALPSTDRGLVYECKVDGIPFLRLLDLPGLNGDAKIEKVLFEEMIQADMVLWVLRANQPARKLDQEFGEHFRQWHSKRIDYQPPPLIGLLNQVDRLGIQNEWQPPYELDSPEPGSKAELIREALDFNQDVLQLDDILPLCVSPEREQYNVDTLRAVLSKRYDKAINVQLNRKRREASKFSASREWKRARQAAGSLVDLMRREK</sequence>
<dbReference type="Pfam" id="PF01926">
    <property type="entry name" value="MMR_HSR1"/>
    <property type="match status" value="1"/>
</dbReference>
<evidence type="ECO:0000313" key="3">
    <source>
        <dbReference type="EMBL" id="KAA0696687.1"/>
    </source>
</evidence>
<dbReference type="AlphaFoldDB" id="A0A7V7KYE0"/>
<organism evidence="3 4">
    <name type="scientific">Halopseudomonas laoshanensis</name>
    <dbReference type="NCBI Taxonomy" id="2268758"/>
    <lineage>
        <taxon>Bacteria</taxon>
        <taxon>Pseudomonadati</taxon>
        <taxon>Pseudomonadota</taxon>
        <taxon>Gammaproteobacteria</taxon>
        <taxon>Pseudomonadales</taxon>
        <taxon>Pseudomonadaceae</taxon>
        <taxon>Halopseudomonas</taxon>
    </lineage>
</organism>
<feature type="transmembrane region" description="Helical" evidence="1">
    <location>
        <begin position="20"/>
        <end position="43"/>
    </location>
</feature>
<accession>A0A7V7KYE0</accession>
<evidence type="ECO:0000256" key="1">
    <source>
        <dbReference type="SAM" id="Phobius"/>
    </source>
</evidence>
<keyword evidence="1" id="KW-0472">Membrane</keyword>
<reference evidence="3 4" key="1">
    <citation type="submission" date="2018-07" db="EMBL/GenBank/DDBJ databases">
        <title>Pseudomonas laoshanensis sp. nov., isolated from soil.</title>
        <authorList>
            <person name="Sun J."/>
            <person name="Yu L."/>
            <person name="Wang M."/>
            <person name="Zhang C."/>
        </authorList>
    </citation>
    <scope>NUCLEOTIDE SEQUENCE [LARGE SCALE GENOMIC DNA]</scope>
    <source>
        <strain evidence="3 4">Y22</strain>
    </source>
</reference>
<dbReference type="SUPFAM" id="SSF52540">
    <property type="entry name" value="P-loop containing nucleoside triphosphate hydrolases"/>
    <property type="match status" value="1"/>
</dbReference>